<comment type="caution">
    <text evidence="4">The sequence shown here is derived from an EMBL/GenBank/DDBJ whole genome shotgun (WGS) entry which is preliminary data.</text>
</comment>
<gene>
    <name evidence="4" type="ORF">GCM10008025_17630</name>
</gene>
<dbReference type="PROSITE" id="PS51186">
    <property type="entry name" value="GNAT"/>
    <property type="match status" value="1"/>
</dbReference>
<keyword evidence="2" id="KW-0012">Acyltransferase</keyword>
<dbReference type="PANTHER" id="PTHR43420:SF47">
    <property type="entry name" value="N-ACETYLTRANSFERASE DOMAIN-CONTAINING PROTEIN"/>
    <property type="match status" value="1"/>
</dbReference>
<keyword evidence="1" id="KW-0808">Transferase</keyword>
<feature type="domain" description="N-acetyltransferase" evidence="3">
    <location>
        <begin position="1"/>
        <end position="167"/>
    </location>
</feature>
<reference evidence="4" key="1">
    <citation type="journal article" date="2014" name="Int. J. Syst. Evol. Microbiol.">
        <title>Complete genome sequence of Corynebacterium casei LMG S-19264T (=DSM 44701T), isolated from a smear-ripened cheese.</title>
        <authorList>
            <consortium name="US DOE Joint Genome Institute (JGI-PGF)"/>
            <person name="Walter F."/>
            <person name="Albersmeier A."/>
            <person name="Kalinowski J."/>
            <person name="Ruckert C."/>
        </authorList>
    </citation>
    <scope>NUCLEOTIDE SEQUENCE</scope>
    <source>
        <strain evidence="4">CGMCC 1.12408</strain>
    </source>
</reference>
<dbReference type="Pfam" id="PF00583">
    <property type="entry name" value="Acetyltransf_1"/>
    <property type="match status" value="1"/>
</dbReference>
<accession>A0A916RZS4</accession>
<proteinExistence type="predicted"/>
<evidence type="ECO:0000259" key="3">
    <source>
        <dbReference type="PROSITE" id="PS51186"/>
    </source>
</evidence>
<name>A0A916RZS4_9BACI</name>
<organism evidence="4 5">
    <name type="scientific">Ornithinibacillus halotolerans</name>
    <dbReference type="NCBI Taxonomy" id="1274357"/>
    <lineage>
        <taxon>Bacteria</taxon>
        <taxon>Bacillati</taxon>
        <taxon>Bacillota</taxon>
        <taxon>Bacilli</taxon>
        <taxon>Bacillales</taxon>
        <taxon>Bacillaceae</taxon>
        <taxon>Ornithinibacillus</taxon>
    </lineage>
</organism>
<dbReference type="EMBL" id="BMEY01000007">
    <property type="protein sequence ID" value="GGA74354.1"/>
    <property type="molecule type" value="Genomic_DNA"/>
</dbReference>
<dbReference type="InterPro" id="IPR000182">
    <property type="entry name" value="GNAT_dom"/>
</dbReference>
<dbReference type="InterPro" id="IPR050680">
    <property type="entry name" value="YpeA/RimI_acetyltransf"/>
</dbReference>
<keyword evidence="5" id="KW-1185">Reference proteome</keyword>
<evidence type="ECO:0000313" key="5">
    <source>
        <dbReference type="Proteomes" id="UP000613512"/>
    </source>
</evidence>
<dbReference type="InterPro" id="IPR016181">
    <property type="entry name" value="Acyl_CoA_acyltransferase"/>
</dbReference>
<dbReference type="AlphaFoldDB" id="A0A916RZS4"/>
<protein>
    <submittedName>
        <fullName evidence="4">N-acetyltransferase</fullName>
    </submittedName>
</protein>
<sequence>MEIREYKSKDEQGWLRCRVLSFLDTAYYDNVLREKEVYENPAIELVAVEDGNVVGLIDIEYEVEERTVCSRGSGLGGMIWHIAVHPDYRRKGIGTLLLDKAEQLAREKNLNRFEAWTRDDEWVNIWYEKSGFRKVDSYLHVFMEGDEELKGHLKSEVPHLYPILAFAHYVGEDTETINSKFSRVHECRCYEKKLR</sequence>
<dbReference type="Gene3D" id="3.40.630.30">
    <property type="match status" value="1"/>
</dbReference>
<evidence type="ECO:0000256" key="2">
    <source>
        <dbReference type="ARBA" id="ARBA00023315"/>
    </source>
</evidence>
<dbReference type="PANTHER" id="PTHR43420">
    <property type="entry name" value="ACETYLTRANSFERASE"/>
    <property type="match status" value="1"/>
</dbReference>
<reference evidence="4" key="2">
    <citation type="submission" date="2020-09" db="EMBL/GenBank/DDBJ databases">
        <authorList>
            <person name="Sun Q."/>
            <person name="Zhou Y."/>
        </authorList>
    </citation>
    <scope>NUCLEOTIDE SEQUENCE</scope>
    <source>
        <strain evidence="4">CGMCC 1.12408</strain>
    </source>
</reference>
<evidence type="ECO:0000256" key="1">
    <source>
        <dbReference type="ARBA" id="ARBA00022679"/>
    </source>
</evidence>
<dbReference type="GO" id="GO:0016747">
    <property type="term" value="F:acyltransferase activity, transferring groups other than amino-acyl groups"/>
    <property type="evidence" value="ECO:0007669"/>
    <property type="project" value="InterPro"/>
</dbReference>
<dbReference type="Proteomes" id="UP000613512">
    <property type="component" value="Unassembled WGS sequence"/>
</dbReference>
<dbReference type="SUPFAM" id="SSF55729">
    <property type="entry name" value="Acyl-CoA N-acyltransferases (Nat)"/>
    <property type="match status" value="1"/>
</dbReference>
<evidence type="ECO:0000313" key="4">
    <source>
        <dbReference type="EMBL" id="GGA74354.1"/>
    </source>
</evidence>
<dbReference type="RefSeq" id="WP_188384319.1">
    <property type="nucleotide sequence ID" value="NZ_BMEY01000007.1"/>
</dbReference>
<dbReference type="CDD" id="cd04301">
    <property type="entry name" value="NAT_SF"/>
    <property type="match status" value="1"/>
</dbReference>